<dbReference type="Proteomes" id="UP000996601">
    <property type="component" value="Unassembled WGS sequence"/>
</dbReference>
<dbReference type="Gene3D" id="3.40.50.410">
    <property type="entry name" value="von Willebrand factor, type A domain"/>
    <property type="match status" value="1"/>
</dbReference>
<keyword evidence="2" id="KW-1133">Transmembrane helix</keyword>
<keyword evidence="5" id="KW-1185">Reference proteome</keyword>
<proteinExistence type="predicted"/>
<feature type="domain" description="VWFA" evidence="3">
    <location>
        <begin position="176"/>
        <end position="408"/>
    </location>
</feature>
<reference evidence="4" key="1">
    <citation type="submission" date="2021-07" db="EMBL/GenBank/DDBJ databases">
        <title>Shinella sp. nov., a novel member of the genus Shinella from water.</title>
        <authorList>
            <person name="Deng Y."/>
        </authorList>
    </citation>
    <scope>NUCLEOTIDE SEQUENCE</scope>
    <source>
        <strain evidence="4">CPCC 100929</strain>
    </source>
</reference>
<dbReference type="Pfam" id="PF00092">
    <property type="entry name" value="VWA"/>
    <property type="match status" value="1"/>
</dbReference>
<dbReference type="InterPro" id="IPR002035">
    <property type="entry name" value="VWF_A"/>
</dbReference>
<organism evidence="4 5">
    <name type="scientific">Shinella lacus</name>
    <dbReference type="NCBI Taxonomy" id="2654216"/>
    <lineage>
        <taxon>Bacteria</taxon>
        <taxon>Pseudomonadati</taxon>
        <taxon>Pseudomonadota</taxon>
        <taxon>Alphaproteobacteria</taxon>
        <taxon>Hyphomicrobiales</taxon>
        <taxon>Rhizobiaceae</taxon>
        <taxon>Shinella</taxon>
    </lineage>
</organism>
<feature type="compositionally biased region" description="Basic and acidic residues" evidence="1">
    <location>
        <begin position="100"/>
        <end position="111"/>
    </location>
</feature>
<dbReference type="Pfam" id="PF13400">
    <property type="entry name" value="Tad"/>
    <property type="match status" value="1"/>
</dbReference>
<dbReference type="InterPro" id="IPR036465">
    <property type="entry name" value="vWFA_dom_sf"/>
</dbReference>
<dbReference type="EMBL" id="WHSB02000011">
    <property type="protein sequence ID" value="MCQ4633147.1"/>
    <property type="molecule type" value="Genomic_DNA"/>
</dbReference>
<comment type="caution">
    <text evidence="4">The sequence shown here is derived from an EMBL/GenBank/DDBJ whole genome shotgun (WGS) entry which is preliminary data.</text>
</comment>
<evidence type="ECO:0000313" key="5">
    <source>
        <dbReference type="Proteomes" id="UP000996601"/>
    </source>
</evidence>
<protein>
    <submittedName>
        <fullName evidence="4">VWA domain-containing protein</fullName>
    </submittedName>
</protein>
<dbReference type="RefSeq" id="WP_256119775.1">
    <property type="nucleotide sequence ID" value="NZ_WHSB02000011.1"/>
</dbReference>
<evidence type="ECO:0000256" key="2">
    <source>
        <dbReference type="SAM" id="Phobius"/>
    </source>
</evidence>
<feature type="transmembrane region" description="Helical" evidence="2">
    <location>
        <begin position="21"/>
        <end position="41"/>
    </location>
</feature>
<keyword evidence="2" id="KW-0472">Membrane</keyword>
<name>A0ABT1RDD4_9HYPH</name>
<evidence type="ECO:0000256" key="1">
    <source>
        <dbReference type="SAM" id="MobiDB-lite"/>
    </source>
</evidence>
<dbReference type="SMART" id="SM00327">
    <property type="entry name" value="VWA"/>
    <property type="match status" value="1"/>
</dbReference>
<dbReference type="InterPro" id="IPR028087">
    <property type="entry name" value="Tad_N"/>
</dbReference>
<dbReference type="SUPFAM" id="SSF53300">
    <property type="entry name" value="vWA-like"/>
    <property type="match status" value="1"/>
</dbReference>
<accession>A0ABT1RDD4</accession>
<keyword evidence="2" id="KW-0812">Transmembrane</keyword>
<dbReference type="PROSITE" id="PS50234">
    <property type="entry name" value="VWFA"/>
    <property type="match status" value="1"/>
</dbReference>
<evidence type="ECO:0000313" key="4">
    <source>
        <dbReference type="EMBL" id="MCQ4633147.1"/>
    </source>
</evidence>
<evidence type="ECO:0000259" key="3">
    <source>
        <dbReference type="PROSITE" id="PS50234"/>
    </source>
</evidence>
<sequence>MTKNTEKRSWLSRLLRDRRGNFGMMTALVFPVMLAAGGVAVDLTKMVMVKAELQDATDAAALAAASALANDGKTAAQAKEIGMRFLKSQMTTGGSVDAEGDQKEKDKDKNDFSSSTVIDIKETALANNSKSFQVDVATAYTLEFNPFTRLLGQKSIKMNAKSTAESGTAQKKSAISMYLVLDRSGSMSFKTDDIASQILPCQNWTESNWGKVVLPTVPCYTRKIAALKKAVASLVTVFNTLDPEQKYVRTGAISYNDDTQSESKLAWGTKGASDYVNALPEQPTGGTDSHEAFATAVAKIAPANKNKETEIGAHKDKNGQVPIKYIIFMTDGENTSYDGYASTSQAKKSDDETRASCVEARDAGVIVYTVAFMAPTRGQTLLRECATTPANYFQAENMTALIAAFKAIGESAAAMASRLTK</sequence>
<gene>
    <name evidence="4" type="ORF">GB927_024110</name>
</gene>
<dbReference type="CDD" id="cd00198">
    <property type="entry name" value="vWFA"/>
    <property type="match status" value="1"/>
</dbReference>
<feature type="region of interest" description="Disordered" evidence="1">
    <location>
        <begin position="92"/>
        <end position="112"/>
    </location>
</feature>